<dbReference type="Gene3D" id="3.40.50.720">
    <property type="entry name" value="NAD(P)-binding Rossmann-like Domain"/>
    <property type="match status" value="2"/>
</dbReference>
<evidence type="ECO:0000256" key="9">
    <source>
        <dbReference type="ARBA" id="ARBA00048126"/>
    </source>
</evidence>
<dbReference type="EMBL" id="CADCWE010000005">
    <property type="protein sequence ID" value="CAA9519024.1"/>
    <property type="molecule type" value="Genomic_DNA"/>
</dbReference>
<evidence type="ECO:0000256" key="7">
    <source>
        <dbReference type="ARBA" id="ARBA00023027"/>
    </source>
</evidence>
<dbReference type="InterPro" id="IPR029752">
    <property type="entry name" value="D-isomer_DH_CS1"/>
</dbReference>
<evidence type="ECO:0000256" key="4">
    <source>
        <dbReference type="ARBA" id="ARBA00021582"/>
    </source>
</evidence>
<comment type="function">
    <text evidence="1">Catalyzes the reversible oxidation of 3-phospho-D-glycerate to 3-phosphonooxypyruvate, the first step of the phosphorylated L-serine biosynthesis pathway. Also catalyzes the reversible oxidation of 2-hydroxyglutarate to 2-oxoglutarate.</text>
</comment>
<name>A0A6J4TBX8_9BACT</name>
<evidence type="ECO:0000256" key="11">
    <source>
        <dbReference type="RuleBase" id="RU363003"/>
    </source>
</evidence>
<dbReference type="InterPro" id="IPR006139">
    <property type="entry name" value="D-isomer_2_OHA_DH_cat_dom"/>
</dbReference>
<dbReference type="EC" id="1.1.1.95" evidence="11"/>
<dbReference type="InterPro" id="IPR036291">
    <property type="entry name" value="NAD(P)-bd_dom_sf"/>
</dbReference>
<keyword evidence="8 11" id="KW-0718">Serine biosynthesis</keyword>
<dbReference type="Pfam" id="PF00389">
    <property type="entry name" value="2-Hacid_dh"/>
    <property type="match status" value="1"/>
</dbReference>
<dbReference type="PANTHER" id="PTHR42789">
    <property type="entry name" value="D-ISOMER SPECIFIC 2-HYDROXYACID DEHYDROGENASE FAMILY PROTEIN (AFU_ORTHOLOGUE AFUA_6G10090)"/>
    <property type="match status" value="1"/>
</dbReference>
<dbReference type="Pfam" id="PF02826">
    <property type="entry name" value="2-Hacid_dh_C"/>
    <property type="match status" value="1"/>
</dbReference>
<evidence type="ECO:0000256" key="3">
    <source>
        <dbReference type="ARBA" id="ARBA00005854"/>
    </source>
</evidence>
<dbReference type="UniPathway" id="UPA00135">
    <property type="reaction ID" value="UER00196"/>
</dbReference>
<dbReference type="InterPro" id="IPR029009">
    <property type="entry name" value="ASB_dom_sf"/>
</dbReference>
<evidence type="ECO:0000256" key="6">
    <source>
        <dbReference type="ARBA" id="ARBA00023002"/>
    </source>
</evidence>
<dbReference type="CDD" id="cd04902">
    <property type="entry name" value="ACT_3PGDH-xct"/>
    <property type="match status" value="1"/>
</dbReference>
<dbReference type="InterPro" id="IPR006236">
    <property type="entry name" value="PGDH"/>
</dbReference>
<evidence type="ECO:0000256" key="5">
    <source>
        <dbReference type="ARBA" id="ARBA00022605"/>
    </source>
</evidence>
<keyword evidence="6 11" id="KW-0560">Oxidoreductase</keyword>
<dbReference type="GO" id="GO:0006564">
    <property type="term" value="P:L-serine biosynthetic process"/>
    <property type="evidence" value="ECO:0007669"/>
    <property type="project" value="UniProtKB-UniRule"/>
</dbReference>
<dbReference type="InterPro" id="IPR002912">
    <property type="entry name" value="ACT_dom"/>
</dbReference>
<comment type="pathway">
    <text evidence="2 11">Amino-acid biosynthesis; L-serine biosynthesis; L-serine from 3-phospho-D-glycerate: step 1/3.</text>
</comment>
<dbReference type="InterPro" id="IPR029753">
    <property type="entry name" value="D-isomer_DH_CS"/>
</dbReference>
<comment type="catalytic activity">
    <reaction evidence="9">
        <text>(R)-2-hydroxyglutarate + NAD(+) = 2-oxoglutarate + NADH + H(+)</text>
        <dbReference type="Rhea" id="RHEA:49612"/>
        <dbReference type="ChEBI" id="CHEBI:15378"/>
        <dbReference type="ChEBI" id="CHEBI:15801"/>
        <dbReference type="ChEBI" id="CHEBI:16810"/>
        <dbReference type="ChEBI" id="CHEBI:57540"/>
        <dbReference type="ChEBI" id="CHEBI:57945"/>
        <dbReference type="EC" id="1.1.1.399"/>
    </reaction>
</comment>
<keyword evidence="5 11" id="KW-0028">Amino-acid biosynthesis</keyword>
<dbReference type="PROSITE" id="PS51671">
    <property type="entry name" value="ACT"/>
    <property type="match status" value="1"/>
</dbReference>
<dbReference type="GO" id="GO:0004617">
    <property type="term" value="F:phosphoglycerate dehydrogenase activity"/>
    <property type="evidence" value="ECO:0007669"/>
    <property type="project" value="UniProtKB-UniRule"/>
</dbReference>
<dbReference type="NCBIfam" id="TIGR01327">
    <property type="entry name" value="PGDH"/>
    <property type="match status" value="1"/>
</dbReference>
<dbReference type="FunFam" id="3.40.50.720:FF:000021">
    <property type="entry name" value="D-3-phosphoglycerate dehydrogenase"/>
    <property type="match status" value="1"/>
</dbReference>
<dbReference type="CDD" id="cd12173">
    <property type="entry name" value="PGDH_4"/>
    <property type="match status" value="1"/>
</dbReference>
<gene>
    <name evidence="13" type="ORF">AVDCRST_MAG73-69</name>
</gene>
<dbReference type="SUPFAM" id="SSF143548">
    <property type="entry name" value="Serine metabolism enzymes domain"/>
    <property type="match status" value="1"/>
</dbReference>
<comment type="catalytic activity">
    <reaction evidence="10 11">
        <text>(2R)-3-phosphoglycerate + NAD(+) = 3-phosphooxypyruvate + NADH + H(+)</text>
        <dbReference type="Rhea" id="RHEA:12641"/>
        <dbReference type="ChEBI" id="CHEBI:15378"/>
        <dbReference type="ChEBI" id="CHEBI:18110"/>
        <dbReference type="ChEBI" id="CHEBI:57540"/>
        <dbReference type="ChEBI" id="CHEBI:57945"/>
        <dbReference type="ChEBI" id="CHEBI:58272"/>
        <dbReference type="EC" id="1.1.1.95"/>
    </reaction>
</comment>
<keyword evidence="7 11" id="KW-0520">NAD</keyword>
<dbReference type="PROSITE" id="PS00065">
    <property type="entry name" value="D_2_HYDROXYACID_DH_1"/>
    <property type="match status" value="1"/>
</dbReference>
<evidence type="ECO:0000256" key="8">
    <source>
        <dbReference type="ARBA" id="ARBA00023299"/>
    </source>
</evidence>
<comment type="similarity">
    <text evidence="3 11">Belongs to the D-isomer specific 2-hydroxyacid dehydrogenase family.</text>
</comment>
<dbReference type="SUPFAM" id="SSF52283">
    <property type="entry name" value="Formate/glycerate dehydrogenase catalytic domain-like"/>
    <property type="match status" value="1"/>
</dbReference>
<dbReference type="Gene3D" id="3.30.1330.90">
    <property type="entry name" value="D-3-phosphoglycerate dehydrogenase, domain 3"/>
    <property type="match status" value="1"/>
</dbReference>
<evidence type="ECO:0000256" key="1">
    <source>
        <dbReference type="ARBA" id="ARBA00003800"/>
    </source>
</evidence>
<dbReference type="Pfam" id="PF01842">
    <property type="entry name" value="ACT"/>
    <property type="match status" value="1"/>
</dbReference>
<dbReference type="InterPro" id="IPR036412">
    <property type="entry name" value="HAD-like_sf"/>
</dbReference>
<dbReference type="InterPro" id="IPR045865">
    <property type="entry name" value="ACT-like_dom_sf"/>
</dbReference>
<dbReference type="FunFam" id="3.30.70.260:FF:000008">
    <property type="entry name" value="D-3-phosphoglycerate dehydrogenase, chloroplastic"/>
    <property type="match status" value="1"/>
</dbReference>
<accession>A0A6J4TBX8</accession>
<dbReference type="InterPro" id="IPR050857">
    <property type="entry name" value="D-2-hydroxyacid_DH"/>
</dbReference>
<reference evidence="13" key="1">
    <citation type="submission" date="2020-02" db="EMBL/GenBank/DDBJ databases">
        <authorList>
            <person name="Meier V. D."/>
        </authorList>
    </citation>
    <scope>NUCLEOTIDE SEQUENCE</scope>
    <source>
        <strain evidence="13">AVDCRST_MAG73</strain>
    </source>
</reference>
<dbReference type="GO" id="GO:0051287">
    <property type="term" value="F:NAD binding"/>
    <property type="evidence" value="ECO:0007669"/>
    <property type="project" value="UniProtKB-UniRule"/>
</dbReference>
<evidence type="ECO:0000313" key="13">
    <source>
        <dbReference type="EMBL" id="CAA9519024.1"/>
    </source>
</evidence>
<dbReference type="InterPro" id="IPR006140">
    <property type="entry name" value="D-isomer_DH_NAD-bd"/>
</dbReference>
<dbReference type="PROSITE" id="PS00670">
    <property type="entry name" value="D_2_HYDROXYACID_DH_2"/>
    <property type="match status" value="1"/>
</dbReference>
<dbReference type="Gene3D" id="3.30.70.260">
    <property type="match status" value="1"/>
</dbReference>
<evidence type="ECO:0000256" key="10">
    <source>
        <dbReference type="ARBA" id="ARBA00048731"/>
    </source>
</evidence>
<protein>
    <recommendedName>
        <fullName evidence="4 11">D-3-phosphoglycerate dehydrogenase</fullName>
        <ecNumber evidence="11">1.1.1.95</ecNumber>
    </recommendedName>
</protein>
<organism evidence="13">
    <name type="scientific">uncultured Thermomicrobiales bacterium</name>
    <dbReference type="NCBI Taxonomy" id="1645740"/>
    <lineage>
        <taxon>Bacteria</taxon>
        <taxon>Pseudomonadati</taxon>
        <taxon>Thermomicrobiota</taxon>
        <taxon>Thermomicrobia</taxon>
        <taxon>Thermomicrobiales</taxon>
        <taxon>environmental samples</taxon>
    </lineage>
</organism>
<dbReference type="SUPFAM" id="SSF56784">
    <property type="entry name" value="HAD-like"/>
    <property type="match status" value="1"/>
</dbReference>
<feature type="domain" description="ACT" evidence="12">
    <location>
        <begin position="672"/>
        <end position="746"/>
    </location>
</feature>
<dbReference type="SUPFAM" id="SSF51735">
    <property type="entry name" value="NAD(P)-binding Rossmann-fold domains"/>
    <property type="match status" value="1"/>
</dbReference>
<dbReference type="PANTHER" id="PTHR42789:SF1">
    <property type="entry name" value="D-ISOMER SPECIFIC 2-HYDROXYACID DEHYDROGENASE FAMILY PROTEIN (AFU_ORTHOLOGUE AFUA_6G10090)"/>
    <property type="match status" value="1"/>
</dbReference>
<evidence type="ECO:0000256" key="2">
    <source>
        <dbReference type="ARBA" id="ARBA00005216"/>
    </source>
</evidence>
<sequence length="762" mass="79765">MPTSLLPTNGARLPLRVAVDLDGVLTEHPAPLARAASARFGLDLPERAFIDSAGLNVPLEVRDWVYSDDGPAAHLRPCGNGVTFLDGLIGRLGADHVLIVTARPEASKAMTEAWLERHGFARCGVAYADDKAAVALTHGCAVAIEDSLRHARNYAAVGVTCFLLPCGDRAVDDLTETIPGVIRVSRLEQILDHLDDEHAVDEPVGDASGEVLGGTERPTVVISDAIHPVARARFARHATVVDVDGTDRAALLVAVAGADALVVRSETDVDAEVLHAGPRLRVVARAGAGVDNVDLGAATRSGVLVLNAPGANRFSAGEHTIALLLAITRQIPGANASTHAGKWERKKQRPIDLRGRTVGIVGLGRVGAVVAQRLRAFEMTVIAHDPYLAPARFAELGVDPVSYESLLARSDVVTFHVPANDETRHMLDAAAIARLKPEAIVLNVARGEVVDQAALAEALQSGRVLGAGVDVFPEEPCTASPLFGLPNAVVTPHIGGSSIEALAAVGEVISTSTLAALRGEAVANAVNLPAATVDAPELRRLTTVAGAAGHLLAVLQPERPAFFEVSVRGQVPADVVEHVTAAALSDALQRWTARRVTPVNARLVAEDAGLLVRATQRDTEATVLPSFSFEVRGGGHGHDQAPHHVTVSWDRASAGIVEVDRFSLERDLAGDVLITHHTDQPGVIGRLGTILGNHGVNIAGMQVGRHQRGGEALMVTNVDDEIPEAALVEIKAIPGVGTAYVVSLPQAEGRGNHAAQLALLGT</sequence>
<evidence type="ECO:0000259" key="12">
    <source>
        <dbReference type="PROSITE" id="PS51671"/>
    </source>
</evidence>
<proteinExistence type="inferred from homology"/>
<dbReference type="AlphaFoldDB" id="A0A6J4TBX8"/>
<dbReference type="SUPFAM" id="SSF55021">
    <property type="entry name" value="ACT-like"/>
    <property type="match status" value="1"/>
</dbReference>